<organism evidence="1">
    <name type="scientific">marine sediment metagenome</name>
    <dbReference type="NCBI Taxonomy" id="412755"/>
    <lineage>
        <taxon>unclassified sequences</taxon>
        <taxon>metagenomes</taxon>
        <taxon>ecological metagenomes</taxon>
    </lineage>
</organism>
<gene>
    <name evidence="1" type="ORF">LCGC14_2171390</name>
</gene>
<dbReference type="AlphaFoldDB" id="A0A0F9EC80"/>
<sequence length="79" mass="9518">MFKKILVDLHAEIDLPRPRWTRDIGEIATELEYEAKYLTEFIRDHRSRDSYCINIVREYKSICEFCSYEEERDVDGTPV</sequence>
<name>A0A0F9EC80_9ZZZZ</name>
<comment type="caution">
    <text evidence="1">The sequence shown here is derived from an EMBL/GenBank/DDBJ whole genome shotgun (WGS) entry which is preliminary data.</text>
</comment>
<dbReference type="EMBL" id="LAZR01028040">
    <property type="protein sequence ID" value="KKL63811.1"/>
    <property type="molecule type" value="Genomic_DNA"/>
</dbReference>
<reference evidence="1" key="1">
    <citation type="journal article" date="2015" name="Nature">
        <title>Complex archaea that bridge the gap between prokaryotes and eukaryotes.</title>
        <authorList>
            <person name="Spang A."/>
            <person name="Saw J.H."/>
            <person name="Jorgensen S.L."/>
            <person name="Zaremba-Niedzwiedzka K."/>
            <person name="Martijn J."/>
            <person name="Lind A.E."/>
            <person name="van Eijk R."/>
            <person name="Schleper C."/>
            <person name="Guy L."/>
            <person name="Ettema T.J."/>
        </authorList>
    </citation>
    <scope>NUCLEOTIDE SEQUENCE</scope>
</reference>
<protein>
    <submittedName>
        <fullName evidence="1">Uncharacterized protein</fullName>
    </submittedName>
</protein>
<proteinExistence type="predicted"/>
<evidence type="ECO:0000313" key="1">
    <source>
        <dbReference type="EMBL" id="KKL63811.1"/>
    </source>
</evidence>
<feature type="non-terminal residue" evidence="1">
    <location>
        <position position="79"/>
    </location>
</feature>
<accession>A0A0F9EC80</accession>